<evidence type="ECO:0000313" key="5">
    <source>
        <dbReference type="Proteomes" id="UP001139502"/>
    </source>
</evidence>
<dbReference type="InterPro" id="IPR001733">
    <property type="entry name" value="Peptidase_S26B"/>
</dbReference>
<keyword evidence="5" id="KW-1185">Reference proteome</keyword>
<keyword evidence="3" id="KW-0812">Transmembrane</keyword>
<proteinExistence type="predicted"/>
<keyword evidence="4" id="KW-0378">Hydrolase</keyword>
<evidence type="ECO:0000313" key="4">
    <source>
        <dbReference type="EMBL" id="MCP3426677.1"/>
    </source>
</evidence>
<dbReference type="NCBIfam" id="TIGR02228">
    <property type="entry name" value="sigpep_I_arch"/>
    <property type="match status" value="1"/>
</dbReference>
<name>A0A9X2HHJ6_9MICC</name>
<feature type="region of interest" description="Disordered" evidence="2">
    <location>
        <begin position="209"/>
        <end position="235"/>
    </location>
</feature>
<dbReference type="RefSeq" id="WP_254167667.1">
    <property type="nucleotide sequence ID" value="NZ_JANAFB010000033.1"/>
</dbReference>
<dbReference type="PANTHER" id="PTHR10806:SF6">
    <property type="entry name" value="SIGNAL PEPTIDASE COMPLEX CATALYTIC SUBUNIT SEC11"/>
    <property type="match status" value="1"/>
</dbReference>
<dbReference type="GO" id="GO:0006465">
    <property type="term" value="P:signal peptide processing"/>
    <property type="evidence" value="ECO:0007669"/>
    <property type="project" value="UniProtKB-UniRule"/>
</dbReference>
<dbReference type="EC" id="3.4.21.89" evidence="1"/>
<dbReference type="CDD" id="cd06530">
    <property type="entry name" value="S26_SPase_I"/>
    <property type="match status" value="1"/>
</dbReference>
<accession>A0A9X2HHJ6</accession>
<feature type="transmembrane region" description="Helical" evidence="3">
    <location>
        <begin position="180"/>
        <end position="202"/>
    </location>
</feature>
<feature type="transmembrane region" description="Helical" evidence="3">
    <location>
        <begin position="42"/>
        <end position="67"/>
    </location>
</feature>
<organism evidence="4 5">
    <name type="scientific">Rothia santali</name>
    <dbReference type="NCBI Taxonomy" id="2949643"/>
    <lineage>
        <taxon>Bacteria</taxon>
        <taxon>Bacillati</taxon>
        <taxon>Actinomycetota</taxon>
        <taxon>Actinomycetes</taxon>
        <taxon>Micrococcales</taxon>
        <taxon>Micrococcaceae</taxon>
        <taxon>Rothia</taxon>
    </lineage>
</organism>
<comment type="caution">
    <text evidence="4">The sequence shown here is derived from an EMBL/GenBank/DDBJ whole genome shotgun (WGS) entry which is preliminary data.</text>
</comment>
<dbReference type="GO" id="GO:0009003">
    <property type="term" value="F:signal peptidase activity"/>
    <property type="evidence" value="ECO:0007669"/>
    <property type="project" value="UniProtKB-EC"/>
</dbReference>
<evidence type="ECO:0000256" key="1">
    <source>
        <dbReference type="NCBIfam" id="TIGR02228"/>
    </source>
</evidence>
<reference evidence="4" key="1">
    <citation type="submission" date="2022-06" db="EMBL/GenBank/DDBJ databases">
        <title>Rothia sp. isolated from sandalwood seedling.</title>
        <authorList>
            <person name="Tuikhar N."/>
            <person name="Kirdat K."/>
            <person name="Thorat V."/>
            <person name="Swetha P."/>
            <person name="Padma S."/>
            <person name="Sundararaj R."/>
            <person name="Yadav A."/>
        </authorList>
    </citation>
    <scope>NUCLEOTIDE SEQUENCE</scope>
    <source>
        <strain evidence="4">AR01</strain>
    </source>
</reference>
<protein>
    <recommendedName>
        <fullName evidence="1">Signal peptidase I</fullName>
        <ecNumber evidence="1">3.4.21.89</ecNumber>
    </recommendedName>
</protein>
<gene>
    <name evidence="4" type="ORF">NBM05_11855</name>
</gene>
<feature type="region of interest" description="Disordered" evidence="2">
    <location>
        <begin position="1"/>
        <end position="24"/>
    </location>
</feature>
<evidence type="ECO:0000256" key="3">
    <source>
        <dbReference type="SAM" id="Phobius"/>
    </source>
</evidence>
<dbReference type="EMBL" id="JANAFB010000033">
    <property type="protein sequence ID" value="MCP3426677.1"/>
    <property type="molecule type" value="Genomic_DNA"/>
</dbReference>
<keyword evidence="3" id="KW-0472">Membrane</keyword>
<dbReference type="AlphaFoldDB" id="A0A9X2HHJ6"/>
<evidence type="ECO:0000256" key="2">
    <source>
        <dbReference type="SAM" id="MobiDB-lite"/>
    </source>
</evidence>
<feature type="compositionally biased region" description="Basic and acidic residues" evidence="2">
    <location>
        <begin position="12"/>
        <end position="22"/>
    </location>
</feature>
<dbReference type="InterPro" id="IPR019533">
    <property type="entry name" value="Peptidase_S26"/>
</dbReference>
<keyword evidence="3" id="KW-1133">Transmembrane helix</keyword>
<dbReference type="Proteomes" id="UP001139502">
    <property type="component" value="Unassembled WGS sequence"/>
</dbReference>
<sequence length="235" mass="24727">MIQDAHAPAPVEADRAAPERADAVGGDLEPARPLWRRLSRGALAVLSFLALCAAVLAALVLVVVPALTNSGTYTILTSSMSPHYPPGTLMVVKPTPFEQLRPGDVITYQIESGRPEVVSHRVVSMTADQQGEPMLITRGDNNSELDAQPVREVQVRGKLFFAVPLVGHVANWLGHQERGVVGQALAAALILYGLYALVSAGLSGRRRGARSAGAAAAGDRSETTDGKAVPDGQAR</sequence>
<dbReference type="GO" id="GO:0016020">
    <property type="term" value="C:membrane"/>
    <property type="evidence" value="ECO:0007669"/>
    <property type="project" value="UniProtKB-UniRule"/>
</dbReference>
<dbReference type="GO" id="GO:0004252">
    <property type="term" value="F:serine-type endopeptidase activity"/>
    <property type="evidence" value="ECO:0007669"/>
    <property type="project" value="UniProtKB-UniRule"/>
</dbReference>
<dbReference type="PANTHER" id="PTHR10806">
    <property type="entry name" value="SIGNAL PEPTIDASE COMPLEX CATALYTIC SUBUNIT SEC11"/>
    <property type="match status" value="1"/>
</dbReference>